<dbReference type="SUPFAM" id="SSF55781">
    <property type="entry name" value="GAF domain-like"/>
    <property type="match status" value="1"/>
</dbReference>
<evidence type="ECO:0000313" key="4">
    <source>
        <dbReference type="Proteomes" id="UP000558284"/>
    </source>
</evidence>
<comment type="similarity">
    <text evidence="1">Belongs to the free Met sulfoxide reductase family.</text>
</comment>
<evidence type="ECO:0000259" key="2">
    <source>
        <dbReference type="Pfam" id="PF13185"/>
    </source>
</evidence>
<dbReference type="AlphaFoldDB" id="A0A838BE25"/>
<dbReference type="InterPro" id="IPR003018">
    <property type="entry name" value="GAF"/>
</dbReference>
<name>A0A838BE25_9HYPH</name>
<dbReference type="GO" id="GO:0005829">
    <property type="term" value="C:cytosol"/>
    <property type="evidence" value="ECO:0007669"/>
    <property type="project" value="TreeGrafter"/>
</dbReference>
<dbReference type="Proteomes" id="UP000558284">
    <property type="component" value="Unassembled WGS sequence"/>
</dbReference>
<dbReference type="RefSeq" id="WP_181061771.1">
    <property type="nucleotide sequence ID" value="NZ_JACDTY010000028.1"/>
</dbReference>
<evidence type="ECO:0000256" key="1">
    <source>
        <dbReference type="ARBA" id="ARBA00038454"/>
    </source>
</evidence>
<dbReference type="FunFam" id="3.30.450.40:FF:000008">
    <property type="entry name" value="GAF domain-containing proteins"/>
    <property type="match status" value="1"/>
</dbReference>
<dbReference type="Gene3D" id="3.30.450.40">
    <property type="match status" value="1"/>
</dbReference>
<feature type="domain" description="GAF" evidence="2">
    <location>
        <begin position="49"/>
        <end position="156"/>
    </location>
</feature>
<keyword evidence="4" id="KW-1185">Reference proteome</keyword>
<dbReference type="PANTHER" id="PTHR21021">
    <property type="entry name" value="GAF/PUTATIVE CYTOSKELETAL PROTEIN"/>
    <property type="match status" value="1"/>
</dbReference>
<sequence>MFAAQTIDSTDKPAFYRELATQLKALLEGESDSVANAANTSALIFQMVPDLNWAGFYFLASDEELVLGPFQGKPACVRIAVGKGVCGTAIDLEMSMLVKDVHDFAGHIACDAASRSELVVLLRDNDGVFGLIDLDSPTPGRFDKEDQAGIEALAAIYVAASSFED</sequence>
<organism evidence="3 4">
    <name type="scientific">Mesorhizobium neociceri</name>
    <dbReference type="NCBI Taxonomy" id="1307853"/>
    <lineage>
        <taxon>Bacteria</taxon>
        <taxon>Pseudomonadati</taxon>
        <taxon>Pseudomonadota</taxon>
        <taxon>Alphaproteobacteria</taxon>
        <taxon>Hyphomicrobiales</taxon>
        <taxon>Phyllobacteriaceae</taxon>
        <taxon>Mesorhizobium</taxon>
    </lineage>
</organism>
<dbReference type="InterPro" id="IPR029016">
    <property type="entry name" value="GAF-like_dom_sf"/>
</dbReference>
<accession>A0A838BE25</accession>
<dbReference type="InterPro" id="IPR051330">
    <property type="entry name" value="Phosphatase_reg/MetRdx"/>
</dbReference>
<dbReference type="PANTHER" id="PTHR21021:SF15">
    <property type="entry name" value="FREE METHIONINE-R-SULFOXIDE REDUCTASE"/>
    <property type="match status" value="1"/>
</dbReference>
<comment type="caution">
    <text evidence="3">The sequence shown here is derived from an EMBL/GenBank/DDBJ whole genome shotgun (WGS) entry which is preliminary data.</text>
</comment>
<proteinExistence type="inferred from homology"/>
<dbReference type="Pfam" id="PF13185">
    <property type="entry name" value="GAF_2"/>
    <property type="match status" value="1"/>
</dbReference>
<reference evidence="3 4" key="1">
    <citation type="submission" date="2020-07" db="EMBL/GenBank/DDBJ databases">
        <title>Definition of the novel symbiovar canariense within Mesorhizobium novociceri, a new species of genus Mesorhizobium nodulating Cicer canariense in the Caldera de Taburiente National Park (La Palma, Canary Islands).</title>
        <authorList>
            <person name="Leon-Barrios M."/>
            <person name="Perez-Yepez J."/>
            <person name="Flores-Felix J.D."/>
            <person name="Ramirez-Baena M.H."/>
            <person name="Pulido-Suarez L."/>
            <person name="Igual J.M."/>
            <person name="Velazquez E."/>
            <person name="Peix A."/>
        </authorList>
    </citation>
    <scope>NUCLEOTIDE SEQUENCE [LARGE SCALE GENOMIC DNA]</scope>
    <source>
        <strain evidence="3 4">CCANP35</strain>
    </source>
</reference>
<protein>
    <submittedName>
        <fullName evidence="3">GAF domain-containing protein</fullName>
    </submittedName>
</protein>
<dbReference type="PROSITE" id="PS01320">
    <property type="entry name" value="UPF0067"/>
    <property type="match status" value="1"/>
</dbReference>
<dbReference type="EMBL" id="JACDTY010000028">
    <property type="protein sequence ID" value="MBA1144838.1"/>
    <property type="molecule type" value="Genomic_DNA"/>
</dbReference>
<dbReference type="InterPro" id="IPR000614">
    <property type="entry name" value="FRMsr_CS"/>
</dbReference>
<evidence type="ECO:0000313" key="3">
    <source>
        <dbReference type="EMBL" id="MBA1144838.1"/>
    </source>
</evidence>
<gene>
    <name evidence="3" type="ORF">H0241_32090</name>
</gene>
<dbReference type="GO" id="GO:0033745">
    <property type="term" value="F:L-methionine-(R)-S-oxide reductase activity"/>
    <property type="evidence" value="ECO:0007669"/>
    <property type="project" value="TreeGrafter"/>
</dbReference>